<organism evidence="2 3">
    <name type="scientific">Cylicocyclus nassatus</name>
    <name type="common">Nematode worm</name>
    <dbReference type="NCBI Taxonomy" id="53992"/>
    <lineage>
        <taxon>Eukaryota</taxon>
        <taxon>Metazoa</taxon>
        <taxon>Ecdysozoa</taxon>
        <taxon>Nematoda</taxon>
        <taxon>Chromadorea</taxon>
        <taxon>Rhabditida</taxon>
        <taxon>Rhabditina</taxon>
        <taxon>Rhabditomorpha</taxon>
        <taxon>Strongyloidea</taxon>
        <taxon>Strongylidae</taxon>
        <taxon>Cylicocyclus</taxon>
    </lineage>
</organism>
<sequence length="73" mass="8002">MNCSTFETDGVYLSIVSVQIVAGSLCLIVPVFGIAKCVRSAFHWNCKILIVMMLLLYVTHSMGFTGVQVGHNH</sequence>
<keyword evidence="3" id="KW-1185">Reference proteome</keyword>
<accession>A0AA36HD23</accession>
<evidence type="ECO:0000313" key="2">
    <source>
        <dbReference type="EMBL" id="CAJ0607947.1"/>
    </source>
</evidence>
<feature type="transmembrane region" description="Helical" evidence="1">
    <location>
        <begin position="47"/>
        <end position="67"/>
    </location>
</feature>
<evidence type="ECO:0000313" key="3">
    <source>
        <dbReference type="Proteomes" id="UP001176961"/>
    </source>
</evidence>
<dbReference type="AlphaFoldDB" id="A0AA36HD23"/>
<evidence type="ECO:0000256" key="1">
    <source>
        <dbReference type="SAM" id="Phobius"/>
    </source>
</evidence>
<gene>
    <name evidence="2" type="ORF">CYNAS_LOCUS19930</name>
</gene>
<feature type="transmembrane region" description="Helical" evidence="1">
    <location>
        <begin position="12"/>
        <end position="35"/>
    </location>
</feature>
<proteinExistence type="predicted"/>
<keyword evidence="1" id="KW-0472">Membrane</keyword>
<keyword evidence="1" id="KW-1133">Transmembrane helix</keyword>
<dbReference type="EMBL" id="CATQJL010000316">
    <property type="protein sequence ID" value="CAJ0607947.1"/>
    <property type="molecule type" value="Genomic_DNA"/>
</dbReference>
<protein>
    <submittedName>
        <fullName evidence="2">Uncharacterized protein</fullName>
    </submittedName>
</protein>
<reference evidence="2" key="1">
    <citation type="submission" date="2023-07" db="EMBL/GenBank/DDBJ databases">
        <authorList>
            <consortium name="CYATHOMIX"/>
        </authorList>
    </citation>
    <scope>NUCLEOTIDE SEQUENCE</scope>
    <source>
        <strain evidence="2">N/A</strain>
    </source>
</reference>
<comment type="caution">
    <text evidence="2">The sequence shown here is derived from an EMBL/GenBank/DDBJ whole genome shotgun (WGS) entry which is preliminary data.</text>
</comment>
<keyword evidence="1" id="KW-0812">Transmembrane</keyword>
<dbReference type="Proteomes" id="UP001176961">
    <property type="component" value="Unassembled WGS sequence"/>
</dbReference>
<name>A0AA36HD23_CYLNA</name>